<dbReference type="GO" id="GO:0008270">
    <property type="term" value="F:zinc ion binding"/>
    <property type="evidence" value="ECO:0007669"/>
    <property type="project" value="UniProtKB-KW"/>
</dbReference>
<dbReference type="Pfam" id="PF06423">
    <property type="entry name" value="GWT1"/>
    <property type="match status" value="2"/>
</dbReference>
<dbReference type="InterPro" id="IPR011598">
    <property type="entry name" value="bHLH_dom"/>
</dbReference>
<dbReference type="Pfam" id="PF13639">
    <property type="entry name" value="zf-RING_2"/>
    <property type="match status" value="1"/>
</dbReference>
<dbReference type="EC" id="2.3.2.27" evidence="6"/>
<evidence type="ECO:0000256" key="16">
    <source>
        <dbReference type="ARBA" id="ARBA00023163"/>
    </source>
</evidence>
<feature type="transmembrane region" description="Helical" evidence="21">
    <location>
        <begin position="575"/>
        <end position="593"/>
    </location>
</feature>
<feature type="transmembrane region" description="Helical" evidence="21">
    <location>
        <begin position="780"/>
        <end position="802"/>
    </location>
</feature>
<dbReference type="GO" id="GO:0061630">
    <property type="term" value="F:ubiquitin protein ligase activity"/>
    <property type="evidence" value="ECO:0007669"/>
    <property type="project" value="UniProtKB-EC"/>
</dbReference>
<evidence type="ECO:0000256" key="21">
    <source>
        <dbReference type="SAM" id="Phobius"/>
    </source>
</evidence>
<dbReference type="SUPFAM" id="SSF57850">
    <property type="entry name" value="RING/U-box"/>
    <property type="match status" value="1"/>
</dbReference>
<dbReference type="CDD" id="cd11448">
    <property type="entry name" value="bHLH_AtFAMA_like"/>
    <property type="match status" value="1"/>
</dbReference>
<dbReference type="InterPro" id="IPR001509">
    <property type="entry name" value="Epimerase_deHydtase"/>
</dbReference>
<feature type="transmembrane region" description="Helical" evidence="21">
    <location>
        <begin position="818"/>
        <end position="835"/>
    </location>
</feature>
<keyword evidence="9" id="KW-0479">Metal-binding</keyword>
<evidence type="ECO:0000256" key="11">
    <source>
        <dbReference type="ARBA" id="ARBA00022786"/>
    </source>
</evidence>
<comment type="pathway">
    <text evidence="5">Protein modification; protein ubiquitination.</text>
</comment>
<dbReference type="GO" id="GO:0032216">
    <property type="term" value="F:glucosaminyl-phosphatidylinositol O-acyltransferase activity"/>
    <property type="evidence" value="ECO:0000318"/>
    <property type="project" value="GO_Central"/>
</dbReference>
<evidence type="ECO:0000256" key="1">
    <source>
        <dbReference type="ARBA" id="ARBA00000900"/>
    </source>
</evidence>
<comment type="subcellular location">
    <subcellularLocation>
        <location evidence="3">Membrane</location>
        <topology evidence="3">Multi-pass membrane protein</topology>
    </subcellularLocation>
    <subcellularLocation>
        <location evidence="4">Membrane</location>
        <topology evidence="4">Single-pass membrane protein</topology>
    </subcellularLocation>
    <subcellularLocation>
        <location evidence="2">Nucleus</location>
    </subcellularLocation>
</comment>
<sequence length="1173" mass="131229">MAPTSNFDSVSNTVCVMDASTRLGSSLVKRLLTNGYTVHAAIQNIHNGGHGEFLDACDMKRLKNFHLDPFDYHSIIDALKGCSGLFYSFEPPKDQSCTYDEYIGEVEVRAAHNVVEACAQTDTIEKVVFTSSATAIIWGHHENDQNSASMLLDERHWSDINVCRKFKLWHALSKTLAEKTAWALAMDRGVNMVSVNAGLLMGPDLTIKNPYLKGAAEMYEDGVFVTVDLDFLVEAHICVYEQISTYGRYLCFNHIINQTEDALKLANICFIQNLLYTWHLRNSPNGTPIDPRVSANGQLGLDPSIIKSFPTFTYSSVKNYRKESCGLECAICLVEFDNNSVLRLVTSCNHVYHQDCIDLWLESHKTCPVCRANLESPENYFLNFTPFRFRTARTADGATAHTLQVLTNFAIFVTDDGFSGEHIQSKQASQGRVCEQFNRNFNDGVIPSHYHSLEALSKKDDNVNAVVCKKSLGSYLAAATLDVFCIVFPVILCLTSFVDEVVVSCVQADLKFWELDLILDILDQMSNYSISDSGRLDIYQCSWDDLIAVFHVQCRSGFSVSQEEGVRSLRTNISAYRVAMNFLTCICILAVDFKIFPRRYAKTETYGTGLMDIGVGSFIVANALVSRQARGIAKTNLRNAISSTCPLIVLGFARIFFTSSVDYQQSSLTFLTILLCQNGNFRRVLNKHHSRLALNFLSEYCIPVLSKVHVGEYGVHWNFFFTLAGVAILTSIINIPPSYCGILGWFILVVYEVILLLGLNEYLLSNERGHDIISQNKEGIFSIFGYWGLYLVCVQLGNYLFFGKPGDAVLRTNDWARIRVWIICLLLWLLTILLDRHVERVSRRMCNLAYVTVVLAMNLQVFAVLTLADYVPGYKVAALIEYFDRNLLGSFLLANVLTGMVNLSMDTLSVSPFGALAILFGYAYILSIAAAVAHYYEQQYSIAASVPRPESSREKNNLSVAAQSGGGGGGRKKRRRRPKICKNKEEAENQRMTHIAVERNRRKQMNEHLSVLRSLMPESYVQRGDQASIVGGAIEFVKELEHILQSLEAQKFVLLQQQQEGGTSNDNDDCDGGKREVSKADYVGTPFAQFFSYPQYTCCELPNKYTSKSKAAIADIESLYISVLHLNVTTLDPLVLYSISVKVEEGCQLNSADDIAGAVHHMLRIIEEEAATL</sequence>
<dbReference type="Gramene" id="Solyc08g076810.3.1">
    <property type="protein sequence ID" value="Solyc08g076810.3.1"/>
    <property type="gene ID" value="Solyc08g076810.3"/>
</dbReference>
<reference evidence="24" key="1">
    <citation type="journal article" date="2012" name="Nature">
        <title>The tomato genome sequence provides insights into fleshy fruit evolution.</title>
        <authorList>
            <consortium name="Tomato Genome Consortium"/>
        </authorList>
    </citation>
    <scope>NUCLEOTIDE SEQUENCE [LARGE SCALE GENOMIC DNA]</scope>
    <source>
        <strain evidence="24">cv. Heinz 1706</strain>
    </source>
</reference>
<dbReference type="PROSITE" id="PS50089">
    <property type="entry name" value="ZF_RING_2"/>
    <property type="match status" value="1"/>
</dbReference>
<proteinExistence type="inferred from homology"/>
<dbReference type="GO" id="GO:0046983">
    <property type="term" value="F:protein dimerization activity"/>
    <property type="evidence" value="ECO:0007669"/>
    <property type="project" value="InterPro"/>
</dbReference>
<evidence type="ECO:0000256" key="15">
    <source>
        <dbReference type="ARBA" id="ARBA00023136"/>
    </source>
</evidence>
<feature type="domain" description="RING-type" evidence="22">
    <location>
        <begin position="329"/>
        <end position="371"/>
    </location>
</feature>
<dbReference type="InterPro" id="IPR001841">
    <property type="entry name" value="Znf_RING"/>
</dbReference>
<evidence type="ECO:0000256" key="9">
    <source>
        <dbReference type="ARBA" id="ARBA00022723"/>
    </source>
</evidence>
<dbReference type="Pfam" id="PF01370">
    <property type="entry name" value="Epimerase"/>
    <property type="match status" value="1"/>
</dbReference>
<organism evidence="24">
    <name type="scientific">Solanum lycopersicum</name>
    <name type="common">Tomato</name>
    <name type="synonym">Lycopersicon esculentum</name>
    <dbReference type="NCBI Taxonomy" id="4081"/>
    <lineage>
        <taxon>Eukaryota</taxon>
        <taxon>Viridiplantae</taxon>
        <taxon>Streptophyta</taxon>
        <taxon>Embryophyta</taxon>
        <taxon>Tracheophyta</taxon>
        <taxon>Spermatophyta</taxon>
        <taxon>Magnoliopsida</taxon>
        <taxon>eudicotyledons</taxon>
        <taxon>Gunneridae</taxon>
        <taxon>Pentapetalae</taxon>
        <taxon>asterids</taxon>
        <taxon>lamiids</taxon>
        <taxon>Solanales</taxon>
        <taxon>Solanaceae</taxon>
        <taxon>Solanoideae</taxon>
        <taxon>Solaneae</taxon>
        <taxon>Solanum</taxon>
        <taxon>Solanum subgen. Lycopersicon</taxon>
    </lineage>
</organism>
<dbReference type="Pfam" id="PF00010">
    <property type="entry name" value="HLH"/>
    <property type="match status" value="1"/>
</dbReference>
<reference evidence="24" key="2">
    <citation type="submission" date="2019-01" db="UniProtKB">
        <authorList>
            <consortium name="EnsemblPlants"/>
        </authorList>
    </citation>
    <scope>IDENTIFICATION</scope>
    <source>
        <strain evidence="24">cv. Heinz 1706</strain>
    </source>
</reference>
<dbReference type="Gene3D" id="4.10.280.10">
    <property type="entry name" value="Helix-loop-helix DNA-binding domain"/>
    <property type="match status" value="1"/>
</dbReference>
<keyword evidence="25" id="KW-1185">Reference proteome</keyword>
<keyword evidence="8 21" id="KW-0812">Transmembrane</keyword>
<dbReference type="InterPro" id="IPR013083">
    <property type="entry name" value="Znf_RING/FYVE/PHD"/>
</dbReference>
<feature type="transmembrane region" description="Helical" evidence="21">
    <location>
        <begin position="472"/>
        <end position="494"/>
    </location>
</feature>
<evidence type="ECO:0000259" key="23">
    <source>
        <dbReference type="PROSITE" id="PS50888"/>
    </source>
</evidence>
<dbReference type="SUPFAM" id="SSF47459">
    <property type="entry name" value="HLH, helix-loop-helix DNA-binding domain"/>
    <property type="match status" value="1"/>
</dbReference>
<evidence type="ECO:0000313" key="24">
    <source>
        <dbReference type="EnsemblPlants" id="Solyc08g076810.3.1"/>
    </source>
</evidence>
<dbReference type="CDD" id="cd16461">
    <property type="entry name" value="RING-H2_EL5-like"/>
    <property type="match status" value="1"/>
</dbReference>
<dbReference type="GO" id="GO:0016020">
    <property type="term" value="C:membrane"/>
    <property type="evidence" value="ECO:0007669"/>
    <property type="project" value="UniProtKB-SubCell"/>
</dbReference>
<accession>A0A3Q7HTU6</accession>
<feature type="transmembrane region" description="Helical" evidence="21">
    <location>
        <begin position="715"/>
        <end position="736"/>
    </location>
</feature>
<dbReference type="GO" id="GO:0005634">
    <property type="term" value="C:nucleus"/>
    <property type="evidence" value="ECO:0007669"/>
    <property type="project" value="UniProtKB-SubCell"/>
</dbReference>
<keyword evidence="15 21" id="KW-0472">Membrane</keyword>
<dbReference type="GO" id="GO:0006506">
    <property type="term" value="P:GPI anchor biosynthetic process"/>
    <property type="evidence" value="ECO:0000318"/>
    <property type="project" value="GO_Central"/>
</dbReference>
<dbReference type="PANTHER" id="PTHR20661:SF0">
    <property type="entry name" value="PHOSPHATIDYLINOSITOL-GLYCAN BIOSYNTHESIS CLASS W PROTEIN"/>
    <property type="match status" value="1"/>
</dbReference>
<evidence type="ECO:0000256" key="4">
    <source>
        <dbReference type="ARBA" id="ARBA00004167"/>
    </source>
</evidence>
<evidence type="ECO:0000256" key="7">
    <source>
        <dbReference type="ARBA" id="ARBA00022679"/>
    </source>
</evidence>
<evidence type="ECO:0000256" key="6">
    <source>
        <dbReference type="ARBA" id="ARBA00012483"/>
    </source>
</evidence>
<protein>
    <recommendedName>
        <fullName evidence="6">RING-type E3 ubiquitin transferase</fullName>
        <ecNumber evidence="6">2.3.2.27</ecNumber>
    </recommendedName>
</protein>
<evidence type="ECO:0000259" key="22">
    <source>
        <dbReference type="PROSITE" id="PS50089"/>
    </source>
</evidence>
<dbReference type="Gene3D" id="3.30.40.10">
    <property type="entry name" value="Zinc/RING finger domain, C3HC4 (zinc finger)"/>
    <property type="match status" value="1"/>
</dbReference>
<dbReference type="SMART" id="SM00184">
    <property type="entry name" value="RING"/>
    <property type="match status" value="1"/>
</dbReference>
<keyword evidence="11" id="KW-0833">Ubl conjugation pathway</keyword>
<evidence type="ECO:0000256" key="2">
    <source>
        <dbReference type="ARBA" id="ARBA00004123"/>
    </source>
</evidence>
<dbReference type="CDD" id="cd08958">
    <property type="entry name" value="FR_SDR_e"/>
    <property type="match status" value="1"/>
</dbReference>
<feature type="transmembrane region" description="Helical" evidence="21">
    <location>
        <begin position="742"/>
        <end position="759"/>
    </location>
</feature>
<keyword evidence="14" id="KW-0805">Transcription regulation</keyword>
<comment type="catalytic activity">
    <reaction evidence="1">
        <text>S-ubiquitinyl-[E2 ubiquitin-conjugating enzyme]-L-cysteine + [acceptor protein]-L-lysine = [E2 ubiquitin-conjugating enzyme]-L-cysteine + N(6)-ubiquitinyl-[acceptor protein]-L-lysine.</text>
        <dbReference type="EC" id="2.3.2.27"/>
    </reaction>
</comment>
<evidence type="ECO:0000256" key="19">
    <source>
        <dbReference type="PROSITE-ProRule" id="PRU00175"/>
    </source>
</evidence>
<dbReference type="InParanoid" id="A0A3Q7HTU6"/>
<dbReference type="EnsemblPlants" id="Solyc08g076810.3.1">
    <property type="protein sequence ID" value="Solyc08g076810.3.1"/>
    <property type="gene ID" value="Solyc08g076810.3"/>
</dbReference>
<keyword evidence="12" id="KW-0862">Zinc</keyword>
<evidence type="ECO:0000256" key="20">
    <source>
        <dbReference type="SAM" id="MobiDB-lite"/>
    </source>
</evidence>
<feature type="domain" description="BHLH" evidence="23">
    <location>
        <begin position="989"/>
        <end position="1040"/>
    </location>
</feature>
<keyword evidence="7" id="KW-0808">Transferase</keyword>
<dbReference type="InterPro" id="IPR009447">
    <property type="entry name" value="PIGW/GWT1"/>
</dbReference>
<dbReference type="InterPro" id="IPR036638">
    <property type="entry name" value="HLH_DNA-bd_sf"/>
</dbReference>
<dbReference type="Gene3D" id="3.40.50.720">
    <property type="entry name" value="NAD(P)-binding Rossmann-like Domain"/>
    <property type="match status" value="1"/>
</dbReference>
<evidence type="ECO:0000256" key="10">
    <source>
        <dbReference type="ARBA" id="ARBA00022771"/>
    </source>
</evidence>
<dbReference type="FunFam" id="3.30.40.10:FF:000187">
    <property type="entry name" value="E3 ubiquitin-protein ligase ATL6"/>
    <property type="match status" value="1"/>
</dbReference>
<evidence type="ECO:0000256" key="5">
    <source>
        <dbReference type="ARBA" id="ARBA00004906"/>
    </source>
</evidence>
<dbReference type="Proteomes" id="UP000004994">
    <property type="component" value="Chromosome 8"/>
</dbReference>
<keyword evidence="10 19" id="KW-0863">Zinc-finger</keyword>
<name>A0A3Q7HTU6_SOLLC</name>
<feature type="transmembrane region" description="Helical" evidence="21">
    <location>
        <begin position="847"/>
        <end position="867"/>
    </location>
</feature>
<evidence type="ECO:0000256" key="17">
    <source>
        <dbReference type="ARBA" id="ARBA00023242"/>
    </source>
</evidence>
<dbReference type="PaxDb" id="4081-Solyc08g076800.2.1"/>
<comment type="similarity">
    <text evidence="18">Belongs to the RING-type zinc finger family. ATL subfamily.</text>
</comment>
<dbReference type="SUPFAM" id="SSF51735">
    <property type="entry name" value="NAD(P)-binding Rossmann-fold domains"/>
    <property type="match status" value="1"/>
</dbReference>
<evidence type="ECO:0000256" key="13">
    <source>
        <dbReference type="ARBA" id="ARBA00022989"/>
    </source>
</evidence>
<evidence type="ECO:0000256" key="8">
    <source>
        <dbReference type="ARBA" id="ARBA00022692"/>
    </source>
</evidence>
<dbReference type="PROSITE" id="PS50888">
    <property type="entry name" value="BHLH"/>
    <property type="match status" value="1"/>
</dbReference>
<evidence type="ECO:0000256" key="3">
    <source>
        <dbReference type="ARBA" id="ARBA00004141"/>
    </source>
</evidence>
<evidence type="ECO:0000256" key="18">
    <source>
        <dbReference type="ARBA" id="ARBA00024209"/>
    </source>
</evidence>
<dbReference type="SMART" id="SM00353">
    <property type="entry name" value="HLH"/>
    <property type="match status" value="1"/>
</dbReference>
<dbReference type="STRING" id="4081.A0A3Q7HTU6"/>
<evidence type="ECO:0000313" key="25">
    <source>
        <dbReference type="Proteomes" id="UP000004994"/>
    </source>
</evidence>
<feature type="compositionally biased region" description="Basic residues" evidence="20">
    <location>
        <begin position="970"/>
        <end position="981"/>
    </location>
</feature>
<feature type="transmembrane region" description="Helical" evidence="21">
    <location>
        <begin position="605"/>
        <end position="625"/>
    </location>
</feature>
<feature type="region of interest" description="Disordered" evidence="20">
    <location>
        <begin position="953"/>
        <end position="990"/>
    </location>
</feature>
<dbReference type="PANTHER" id="PTHR20661">
    <property type="entry name" value="PHOSPHATIDYLINOSITOL-GLYCAN BIOSYNTHESIS CLASS W PROTEIN"/>
    <property type="match status" value="1"/>
</dbReference>
<evidence type="ECO:0000256" key="14">
    <source>
        <dbReference type="ARBA" id="ARBA00023015"/>
    </source>
</evidence>
<keyword evidence="16" id="KW-0804">Transcription</keyword>
<dbReference type="InterPro" id="IPR036291">
    <property type="entry name" value="NAD(P)-bd_dom_sf"/>
</dbReference>
<evidence type="ECO:0000256" key="12">
    <source>
        <dbReference type="ARBA" id="ARBA00022833"/>
    </source>
</evidence>
<feature type="transmembrane region" description="Helical" evidence="21">
    <location>
        <begin position="915"/>
        <end position="936"/>
    </location>
</feature>
<keyword evidence="17" id="KW-0539">Nucleus</keyword>
<keyword evidence="13 21" id="KW-1133">Transmembrane helix</keyword>
<dbReference type="AlphaFoldDB" id="A0A3Q7HTU6"/>